<dbReference type="SMART" id="SM00034">
    <property type="entry name" value="CLECT"/>
    <property type="match status" value="1"/>
</dbReference>
<dbReference type="InParanoid" id="A0A671WMJ4"/>
<dbReference type="Gene3D" id="3.10.100.10">
    <property type="entry name" value="Mannose-Binding Protein A, subunit A"/>
    <property type="match status" value="1"/>
</dbReference>
<feature type="domain" description="C-type lectin" evidence="1">
    <location>
        <begin position="64"/>
        <end position="171"/>
    </location>
</feature>
<dbReference type="Pfam" id="PF00059">
    <property type="entry name" value="Lectin_C"/>
    <property type="match status" value="1"/>
</dbReference>
<dbReference type="PROSITE" id="PS50041">
    <property type="entry name" value="C_TYPE_LECTIN_2"/>
    <property type="match status" value="1"/>
</dbReference>
<evidence type="ECO:0000313" key="3">
    <source>
        <dbReference type="Proteomes" id="UP000472265"/>
    </source>
</evidence>
<dbReference type="SUPFAM" id="SSF56436">
    <property type="entry name" value="C-type lectin-like"/>
    <property type="match status" value="1"/>
</dbReference>
<dbReference type="InterPro" id="IPR016186">
    <property type="entry name" value="C-type_lectin-like/link_sf"/>
</dbReference>
<dbReference type="OMA" id="HENKCIL"/>
<dbReference type="GeneTree" id="ENSGT00940000163911"/>
<dbReference type="PANTHER" id="PTHR45784:SF3">
    <property type="entry name" value="C-TYPE LECTIN DOMAIN FAMILY 4 MEMBER K-LIKE-RELATED"/>
    <property type="match status" value="1"/>
</dbReference>
<organism evidence="2 3">
    <name type="scientific">Sparus aurata</name>
    <name type="common">Gilthead sea bream</name>
    <dbReference type="NCBI Taxonomy" id="8175"/>
    <lineage>
        <taxon>Eukaryota</taxon>
        <taxon>Metazoa</taxon>
        <taxon>Chordata</taxon>
        <taxon>Craniata</taxon>
        <taxon>Vertebrata</taxon>
        <taxon>Euteleostomi</taxon>
        <taxon>Actinopterygii</taxon>
        <taxon>Neopterygii</taxon>
        <taxon>Teleostei</taxon>
        <taxon>Neoteleostei</taxon>
        <taxon>Acanthomorphata</taxon>
        <taxon>Eupercaria</taxon>
        <taxon>Spariformes</taxon>
        <taxon>Sparidae</taxon>
        <taxon>Sparus</taxon>
    </lineage>
</organism>
<dbReference type="InterPro" id="IPR016187">
    <property type="entry name" value="CTDL_fold"/>
</dbReference>
<dbReference type="AlphaFoldDB" id="A0A671WMJ4"/>
<dbReference type="InterPro" id="IPR001304">
    <property type="entry name" value="C-type_lectin-like"/>
</dbReference>
<protein>
    <recommendedName>
        <fullName evidence="1">C-type lectin domain-containing protein</fullName>
    </recommendedName>
</protein>
<dbReference type="Proteomes" id="UP000472265">
    <property type="component" value="Chromosome 17"/>
</dbReference>
<proteinExistence type="predicted"/>
<evidence type="ECO:0000259" key="1">
    <source>
        <dbReference type="PROSITE" id="PS50041"/>
    </source>
</evidence>
<evidence type="ECO:0000313" key="2">
    <source>
        <dbReference type="Ensembl" id="ENSSAUP00010037837.1"/>
    </source>
</evidence>
<reference evidence="2" key="3">
    <citation type="submission" date="2025-09" db="UniProtKB">
        <authorList>
            <consortium name="Ensembl"/>
        </authorList>
    </citation>
    <scope>IDENTIFICATION</scope>
</reference>
<reference evidence="2" key="1">
    <citation type="submission" date="2021-04" db="EMBL/GenBank/DDBJ databases">
        <authorList>
            <consortium name="Wellcome Sanger Institute Data Sharing"/>
        </authorList>
    </citation>
    <scope>NUCLEOTIDE SEQUENCE [LARGE SCALE GENOMIC DNA]</scope>
</reference>
<dbReference type="Ensembl" id="ENSSAUT00010039850.1">
    <property type="protein sequence ID" value="ENSSAUP00010037837.1"/>
    <property type="gene ID" value="ENSSAUG00010015976.1"/>
</dbReference>
<name>A0A671WMJ4_SPAAU</name>
<accession>A0A671WMJ4</accession>
<sequence length="232" mass="26468">MVEEVSFYALNGEKGLEIIRILYTSCYPAYFLVKCISYSTSYIPTNLLSSSGFCIPSASSLNVYYFVDKNMTWSDAQDYCIDHHTNLAEILNKENLTTMMNTAAGGYKYKAWIGLSRMMFFRWVDGKKITFTNWETGEPDQTGEENCAAVELQNGTWTDEQCNATYPFFCYGSMNHIYLVLKLELDARHDIAAVFCCTHHILSAEVESMFNIWLLFLSPPARFGCDFNKTLG</sequence>
<dbReference type="PANTHER" id="PTHR45784">
    <property type="entry name" value="C-TYPE LECTIN DOMAIN FAMILY 20 MEMBER A-RELATED"/>
    <property type="match status" value="1"/>
</dbReference>
<reference evidence="2" key="2">
    <citation type="submission" date="2025-08" db="UniProtKB">
        <authorList>
            <consortium name="Ensembl"/>
        </authorList>
    </citation>
    <scope>IDENTIFICATION</scope>
</reference>
<keyword evidence="3" id="KW-1185">Reference proteome</keyword>